<feature type="domain" description="Conserved Oligomeric Golgi complex subunit 6 C-terminal" evidence="1">
    <location>
        <begin position="143"/>
        <end position="221"/>
    </location>
</feature>
<reference evidence="2" key="1">
    <citation type="submission" date="2022-07" db="EMBL/GenBank/DDBJ databases">
        <title>Phylogenomic reconstructions and comparative analyses of Kickxellomycotina fungi.</title>
        <authorList>
            <person name="Reynolds N.K."/>
            <person name="Stajich J.E."/>
            <person name="Barry K."/>
            <person name="Grigoriev I.V."/>
            <person name="Crous P."/>
            <person name="Smith M.E."/>
        </authorList>
    </citation>
    <scope>NUCLEOTIDE SEQUENCE</scope>
    <source>
        <strain evidence="2">BCRC 34381</strain>
    </source>
</reference>
<dbReference type="InterPro" id="IPR048369">
    <property type="entry name" value="COG6_C"/>
</dbReference>
<dbReference type="OrthoDB" id="272987at2759"/>
<gene>
    <name evidence="2" type="ORF">LPJ61_006793</name>
</gene>
<keyword evidence="3" id="KW-1185">Reference proteome</keyword>
<organism evidence="2 3">
    <name type="scientific">Coemansia biformis</name>
    <dbReference type="NCBI Taxonomy" id="1286918"/>
    <lineage>
        <taxon>Eukaryota</taxon>
        <taxon>Fungi</taxon>
        <taxon>Fungi incertae sedis</taxon>
        <taxon>Zoopagomycota</taxon>
        <taxon>Kickxellomycotina</taxon>
        <taxon>Kickxellomycetes</taxon>
        <taxon>Kickxellales</taxon>
        <taxon>Kickxellaceae</taxon>
        <taxon>Coemansia</taxon>
    </lineage>
</organism>
<dbReference type="AlphaFoldDB" id="A0A9W7XSE3"/>
<evidence type="ECO:0000313" key="2">
    <source>
        <dbReference type="EMBL" id="KAJ1718162.1"/>
    </source>
</evidence>
<name>A0A9W7XSE3_9FUNG</name>
<feature type="non-terminal residue" evidence="2">
    <location>
        <position position="1"/>
    </location>
</feature>
<dbReference type="GO" id="GO:0017119">
    <property type="term" value="C:Golgi transport complex"/>
    <property type="evidence" value="ECO:0007669"/>
    <property type="project" value="InterPro"/>
</dbReference>
<dbReference type="EMBL" id="JANBOI010003754">
    <property type="protein sequence ID" value="KAJ1718162.1"/>
    <property type="molecule type" value="Genomic_DNA"/>
</dbReference>
<accession>A0A9W7XSE3</accession>
<dbReference type="PANTHER" id="PTHR21506:SF0">
    <property type="entry name" value="CONSERVED OLIGOMERIC GOLGI COMPLEX SUBUNIT 6"/>
    <property type="match status" value="1"/>
</dbReference>
<evidence type="ECO:0000259" key="1">
    <source>
        <dbReference type="Pfam" id="PF20653"/>
    </source>
</evidence>
<evidence type="ECO:0000313" key="3">
    <source>
        <dbReference type="Proteomes" id="UP001143981"/>
    </source>
</evidence>
<dbReference type="InterPro" id="IPR010490">
    <property type="entry name" value="COG6"/>
</dbReference>
<dbReference type="Pfam" id="PF20653">
    <property type="entry name" value="COG6_C"/>
    <property type="match status" value="1"/>
</dbReference>
<comment type="caution">
    <text evidence="2">The sequence shown here is derived from an EMBL/GenBank/DDBJ whole genome shotgun (WGS) entry which is preliminary data.</text>
</comment>
<sequence>SVADKRVAGSLGRRVQQIVHQPLDGGEVRAALEALAQSFSEQQQLSVETAGLGSLGKRRDVRTEMQDRRQQMDTEFVRALEQLTTRLGLAREFLERFSLTEDEVARLAKGSVGDDQFFTMLDKVGRARAECQRLAGVSQTTAAADLQRELGLQEEEAYSELLRWVQSEARDLQRQDAPEFSSRLKQALGRLQPHGALFGAATDEIAKMRRESVARAFVGAL</sequence>
<protein>
    <recommendedName>
        <fullName evidence="1">Conserved Oligomeric Golgi complex subunit 6 C-terminal domain-containing protein</fullName>
    </recommendedName>
</protein>
<dbReference type="PANTHER" id="PTHR21506">
    <property type="entry name" value="COMPONENT OF OLIGOMERIC GOLGI COMPLEX 6"/>
    <property type="match status" value="1"/>
</dbReference>
<dbReference type="GO" id="GO:0006891">
    <property type="term" value="P:intra-Golgi vesicle-mediated transport"/>
    <property type="evidence" value="ECO:0007669"/>
    <property type="project" value="InterPro"/>
</dbReference>
<dbReference type="Proteomes" id="UP001143981">
    <property type="component" value="Unassembled WGS sequence"/>
</dbReference>
<proteinExistence type="predicted"/>
<feature type="non-terminal residue" evidence="2">
    <location>
        <position position="221"/>
    </location>
</feature>